<dbReference type="Proteomes" id="UP000077245">
    <property type="component" value="Unassembled WGS sequence"/>
</dbReference>
<comment type="caution">
    <text evidence="3">The sequence shown here is derived from an EMBL/GenBank/DDBJ whole genome shotgun (WGS) entry which is preliminary data.</text>
</comment>
<keyword evidence="4" id="KW-1185">Reference proteome</keyword>
<gene>
    <name evidence="3" type="ORF">MBCUR_05730</name>
</gene>
<accession>A0A166CBW3</accession>
<evidence type="ECO:0000313" key="3">
    <source>
        <dbReference type="EMBL" id="KZX14349.1"/>
    </source>
</evidence>
<dbReference type="RefSeq" id="WP_067089950.1">
    <property type="nucleotide sequence ID" value="NZ_LWMV01000105.1"/>
</dbReference>
<dbReference type="InterPro" id="IPR058492">
    <property type="entry name" value="DUF8179"/>
</dbReference>
<protein>
    <recommendedName>
        <fullName evidence="1">UPF0288 protein MBCUR_05730</fullName>
    </recommendedName>
</protein>
<dbReference type="HAMAP" id="MF_01089">
    <property type="entry name" value="UPF0288"/>
    <property type="match status" value="1"/>
</dbReference>
<evidence type="ECO:0000259" key="2">
    <source>
        <dbReference type="Pfam" id="PF26548"/>
    </source>
</evidence>
<dbReference type="PATRIC" id="fig|49547.3.peg.599"/>
<dbReference type="EMBL" id="LWMV01000105">
    <property type="protein sequence ID" value="KZX14349.1"/>
    <property type="molecule type" value="Genomic_DNA"/>
</dbReference>
<proteinExistence type="inferred from homology"/>
<evidence type="ECO:0000256" key="1">
    <source>
        <dbReference type="HAMAP-Rule" id="MF_01089"/>
    </source>
</evidence>
<organism evidence="3 4">
    <name type="scientific">Methanobrevibacter curvatus</name>
    <dbReference type="NCBI Taxonomy" id="49547"/>
    <lineage>
        <taxon>Archaea</taxon>
        <taxon>Methanobacteriati</taxon>
        <taxon>Methanobacteriota</taxon>
        <taxon>Methanomada group</taxon>
        <taxon>Methanobacteria</taxon>
        <taxon>Methanobacteriales</taxon>
        <taxon>Methanobacteriaceae</taxon>
        <taxon>Methanobrevibacter</taxon>
    </lineage>
</organism>
<dbReference type="STRING" id="49547.MBCUR_05730"/>
<feature type="domain" description="Putative peptidyl-prolyl cis-trans isomerase" evidence="2">
    <location>
        <begin position="385"/>
        <end position="509"/>
    </location>
</feature>
<dbReference type="PIRSF" id="PIRSF005852">
    <property type="entry name" value="UCP005852"/>
    <property type="match status" value="1"/>
</dbReference>
<dbReference type="NCBIfam" id="TIGR03268">
    <property type="entry name" value="methan_mark_3"/>
    <property type="match status" value="1"/>
</dbReference>
<name>A0A166CBW3_9EURY</name>
<sequence length="512" mass="57002">MLIKINGEDFEIEDGSTIAEAIDLANAPYNEGCILSLIKGKKEFEENINKYKIKTSKGSIIIALLENKNLSDAVETFKSNYNEFSNSHIRWTTSNEMAVGPIVSKLKPSTEEYTFKQWDVILSLSGFSADSTHILMFKEDTTGIYGVPQNTNGVFAHVIGGKRTLKLLEDSDEIYSIEPIVERSSVLDTASISDLDTILNDGNELFTYVLVEPNSNSPQSVEHLFSLIDDDTLSVDYDSNSFLGFYKLHGLKKIPEEVTARKRGTITLRNDGVGIGRVYFYREDRVISNAHTAIGHVKKGMELIDMAKKGDLITIKSNPDRILTLDLTQSEASKFLDSKNILHEKDGLLDDDAVVVIQDPAFTMDIIKEGKVKTFGINKNDLALIKLESNAPRSILYFKKLSNLIERPIGQLKVFFAYEGISTIFEKKDSESKGLVPENTPENHVDAGVLALTNMSRKNLGLIGVRFEDSDTYGPTGEPFTGTNIIGKITTDLDVIKKLKSNDILYIKEDKN</sequence>
<dbReference type="InterPro" id="IPR016466">
    <property type="entry name" value="Methan_mark_3"/>
</dbReference>
<dbReference type="AlphaFoldDB" id="A0A166CBW3"/>
<dbReference type="Pfam" id="PF26548">
    <property type="entry name" value="DUF8179"/>
    <property type="match status" value="1"/>
</dbReference>
<comment type="similarity">
    <text evidence="1">Belongs to the UPF0288 family.</text>
</comment>
<reference evidence="3 4" key="1">
    <citation type="submission" date="2016-04" db="EMBL/GenBank/DDBJ databases">
        <title>Genome sequence of Methanobrevibacter curvatus DSM 11111.</title>
        <authorList>
            <person name="Poehlein A."/>
            <person name="Seedorf H."/>
            <person name="Daniel R."/>
        </authorList>
    </citation>
    <scope>NUCLEOTIDE SEQUENCE [LARGE SCALE GENOMIC DNA]</scope>
    <source>
        <strain evidence="3 4">DSM 11111</strain>
    </source>
</reference>
<dbReference type="OrthoDB" id="140355at2157"/>
<evidence type="ECO:0000313" key="4">
    <source>
        <dbReference type="Proteomes" id="UP000077245"/>
    </source>
</evidence>